<evidence type="ECO:0000313" key="2">
    <source>
        <dbReference type="EMBL" id="EME44978.1"/>
    </source>
</evidence>
<proteinExistence type="predicted"/>
<dbReference type="Proteomes" id="UP000016933">
    <property type="component" value="Unassembled WGS sequence"/>
</dbReference>
<organism evidence="2 3">
    <name type="scientific">Dothistroma septosporum (strain NZE10 / CBS 128990)</name>
    <name type="common">Red band needle blight fungus</name>
    <name type="synonym">Mycosphaerella pini</name>
    <dbReference type="NCBI Taxonomy" id="675120"/>
    <lineage>
        <taxon>Eukaryota</taxon>
        <taxon>Fungi</taxon>
        <taxon>Dikarya</taxon>
        <taxon>Ascomycota</taxon>
        <taxon>Pezizomycotina</taxon>
        <taxon>Dothideomycetes</taxon>
        <taxon>Dothideomycetidae</taxon>
        <taxon>Mycosphaerellales</taxon>
        <taxon>Mycosphaerellaceae</taxon>
        <taxon>Dothistroma</taxon>
    </lineage>
</organism>
<name>N1PPW7_DOTSN</name>
<evidence type="ECO:0000256" key="1">
    <source>
        <dbReference type="SAM" id="MobiDB-lite"/>
    </source>
</evidence>
<feature type="region of interest" description="Disordered" evidence="1">
    <location>
        <begin position="66"/>
        <end position="95"/>
    </location>
</feature>
<reference evidence="2 3" key="2">
    <citation type="journal article" date="2012" name="PLoS Pathog.">
        <title>Diverse lifestyles and strategies of plant pathogenesis encoded in the genomes of eighteen Dothideomycetes fungi.</title>
        <authorList>
            <person name="Ohm R.A."/>
            <person name="Feau N."/>
            <person name="Henrissat B."/>
            <person name="Schoch C.L."/>
            <person name="Horwitz B.A."/>
            <person name="Barry K.W."/>
            <person name="Condon B.J."/>
            <person name="Copeland A.C."/>
            <person name="Dhillon B."/>
            <person name="Glaser F."/>
            <person name="Hesse C.N."/>
            <person name="Kosti I."/>
            <person name="LaButti K."/>
            <person name="Lindquist E.A."/>
            <person name="Lucas S."/>
            <person name="Salamov A.A."/>
            <person name="Bradshaw R.E."/>
            <person name="Ciuffetti L."/>
            <person name="Hamelin R.C."/>
            <person name="Kema G.H.J."/>
            <person name="Lawrence C."/>
            <person name="Scott J.A."/>
            <person name="Spatafora J.W."/>
            <person name="Turgeon B.G."/>
            <person name="de Wit P.J.G.M."/>
            <person name="Zhong S."/>
            <person name="Goodwin S.B."/>
            <person name="Grigoriev I.V."/>
        </authorList>
    </citation>
    <scope>NUCLEOTIDE SEQUENCE [LARGE SCALE GENOMIC DNA]</scope>
    <source>
        <strain evidence="3">NZE10 / CBS 128990</strain>
    </source>
</reference>
<reference evidence="3" key="1">
    <citation type="journal article" date="2012" name="PLoS Genet.">
        <title>The genomes of the fungal plant pathogens Cladosporium fulvum and Dothistroma septosporum reveal adaptation to different hosts and lifestyles but also signatures of common ancestry.</title>
        <authorList>
            <person name="de Wit P.J.G.M."/>
            <person name="van der Burgt A."/>
            <person name="Oekmen B."/>
            <person name="Stergiopoulos I."/>
            <person name="Abd-Elsalam K.A."/>
            <person name="Aerts A.L."/>
            <person name="Bahkali A.H."/>
            <person name="Beenen H.G."/>
            <person name="Chettri P."/>
            <person name="Cox M.P."/>
            <person name="Datema E."/>
            <person name="de Vries R.P."/>
            <person name="Dhillon B."/>
            <person name="Ganley A.R."/>
            <person name="Griffiths S.A."/>
            <person name="Guo Y."/>
            <person name="Hamelin R.C."/>
            <person name="Henrissat B."/>
            <person name="Kabir M.S."/>
            <person name="Jashni M.K."/>
            <person name="Kema G."/>
            <person name="Klaubauf S."/>
            <person name="Lapidus A."/>
            <person name="Levasseur A."/>
            <person name="Lindquist E."/>
            <person name="Mehrabi R."/>
            <person name="Ohm R.A."/>
            <person name="Owen T.J."/>
            <person name="Salamov A."/>
            <person name="Schwelm A."/>
            <person name="Schijlen E."/>
            <person name="Sun H."/>
            <person name="van den Burg H.A."/>
            <person name="van Ham R.C.H.J."/>
            <person name="Zhang S."/>
            <person name="Goodwin S.B."/>
            <person name="Grigoriev I.V."/>
            <person name="Collemare J."/>
            <person name="Bradshaw R.E."/>
        </authorList>
    </citation>
    <scope>NUCLEOTIDE SEQUENCE [LARGE SCALE GENOMIC DNA]</scope>
    <source>
        <strain evidence="3">NZE10 / CBS 128990</strain>
    </source>
</reference>
<gene>
    <name evidence="2" type="ORF">DOTSEDRAFT_70880</name>
</gene>
<dbReference type="EMBL" id="KB446538">
    <property type="protein sequence ID" value="EME44978.1"/>
    <property type="molecule type" value="Genomic_DNA"/>
</dbReference>
<sequence length="95" mass="10761">MSSGARRTEWRSVSPTPSGSKTQRRLRRLGIPNCTHNGGRCKPSCRVVEMFNEQSKTYSSTARAKLLSSRRYSSRRTEPTRPSVLWNGAVDEFGR</sequence>
<keyword evidence="3" id="KW-1185">Reference proteome</keyword>
<dbReference type="AlphaFoldDB" id="N1PPW7"/>
<accession>N1PPW7</accession>
<evidence type="ECO:0000313" key="3">
    <source>
        <dbReference type="Proteomes" id="UP000016933"/>
    </source>
</evidence>
<feature type="compositionally biased region" description="Basic and acidic residues" evidence="1">
    <location>
        <begin position="1"/>
        <end position="10"/>
    </location>
</feature>
<dbReference type="HOGENOM" id="CLU_2372776_0_0_1"/>
<feature type="compositionally biased region" description="Polar residues" evidence="1">
    <location>
        <begin position="11"/>
        <end position="21"/>
    </location>
</feature>
<protein>
    <submittedName>
        <fullName evidence="2">Uncharacterized protein</fullName>
    </submittedName>
</protein>
<feature type="region of interest" description="Disordered" evidence="1">
    <location>
        <begin position="1"/>
        <end position="33"/>
    </location>
</feature>